<dbReference type="RefSeq" id="WP_092589514.1">
    <property type="nucleotide sequence ID" value="NZ_FMWL01000002.1"/>
</dbReference>
<organism evidence="16 17">
    <name type="scientific">Acidaminobacter hydrogenoformans DSM 2784</name>
    <dbReference type="NCBI Taxonomy" id="1120920"/>
    <lineage>
        <taxon>Bacteria</taxon>
        <taxon>Bacillati</taxon>
        <taxon>Bacillota</taxon>
        <taxon>Clostridia</taxon>
        <taxon>Peptostreptococcales</taxon>
        <taxon>Acidaminobacteraceae</taxon>
        <taxon>Acidaminobacter</taxon>
    </lineage>
</organism>
<evidence type="ECO:0000256" key="10">
    <source>
        <dbReference type="PIRSR" id="PIRSR604809-1"/>
    </source>
</evidence>
<evidence type="ECO:0000256" key="14">
    <source>
        <dbReference type="RuleBase" id="RU000384"/>
    </source>
</evidence>
<accession>A0A1G5RTM3</accession>
<evidence type="ECO:0000256" key="8">
    <source>
        <dbReference type="ARBA" id="ARBA00030668"/>
    </source>
</evidence>
<feature type="binding site" evidence="12">
    <location>
        <position position="274"/>
    </location>
    <ligand>
        <name>Mg(2+)</name>
        <dbReference type="ChEBI" id="CHEBI:18420"/>
        <label>1</label>
    </ligand>
</feature>
<evidence type="ECO:0000313" key="16">
    <source>
        <dbReference type="EMBL" id="SCZ77346.1"/>
    </source>
</evidence>
<dbReference type="AlphaFoldDB" id="A0A1G5RTM3"/>
<feature type="binding site" evidence="10">
    <location>
        <position position="327"/>
    </location>
    <ligand>
        <name>L-glutamate</name>
        <dbReference type="ChEBI" id="CHEBI:29985"/>
    </ligand>
</feature>
<evidence type="ECO:0000256" key="5">
    <source>
        <dbReference type="ARBA" id="ARBA00022741"/>
    </source>
</evidence>
<comment type="cofactor">
    <cofactor evidence="12">
        <name>Mg(2+)</name>
        <dbReference type="ChEBI" id="CHEBI:18420"/>
    </cofactor>
    <text evidence="12">Binds 2 Mg(2+) ions per subunit.</text>
</comment>
<dbReference type="InterPro" id="IPR008147">
    <property type="entry name" value="Gln_synt_N"/>
</dbReference>
<reference evidence="16 17" key="1">
    <citation type="submission" date="2016-10" db="EMBL/GenBank/DDBJ databases">
        <authorList>
            <person name="de Groot N.N."/>
        </authorList>
    </citation>
    <scope>NUCLEOTIDE SEQUENCE [LARGE SCALE GENOMIC DNA]</scope>
    <source>
        <strain evidence="16 17">DSM 2784</strain>
    </source>
</reference>
<evidence type="ECO:0000256" key="4">
    <source>
        <dbReference type="ARBA" id="ARBA00022598"/>
    </source>
</evidence>
<feature type="binding site" evidence="12">
    <location>
        <position position="137"/>
    </location>
    <ligand>
        <name>Mg(2+)</name>
        <dbReference type="ChEBI" id="CHEBI:18420"/>
        <label>1</label>
    </ligand>
</feature>
<dbReference type="Pfam" id="PF00120">
    <property type="entry name" value="Gln-synt_C"/>
    <property type="match status" value="1"/>
</dbReference>
<evidence type="ECO:0000256" key="13">
    <source>
        <dbReference type="PIRSR" id="PIRSR604809-50"/>
    </source>
</evidence>
<dbReference type="EMBL" id="FMWL01000002">
    <property type="protein sequence ID" value="SCZ77346.1"/>
    <property type="molecule type" value="Genomic_DNA"/>
</dbReference>
<evidence type="ECO:0000256" key="6">
    <source>
        <dbReference type="ARBA" id="ARBA00022840"/>
    </source>
</evidence>
<protein>
    <recommendedName>
        <fullName evidence="3">Glutamine synthetase</fullName>
        <ecNumber evidence="2">6.3.1.2</ecNumber>
    </recommendedName>
    <alternativeName>
        <fullName evidence="8">Glutamate--ammonia ligase</fullName>
    </alternativeName>
    <alternativeName>
        <fullName evidence="7">Glutamine synthetase I alpha</fullName>
    </alternativeName>
</protein>
<dbReference type="GO" id="GO:0005524">
    <property type="term" value="F:ATP binding"/>
    <property type="evidence" value="ECO:0007669"/>
    <property type="project" value="UniProtKB-KW"/>
</dbReference>
<evidence type="ECO:0000256" key="7">
    <source>
        <dbReference type="ARBA" id="ARBA00030136"/>
    </source>
</evidence>
<dbReference type="OrthoDB" id="9807095at2"/>
<evidence type="ECO:0000313" key="17">
    <source>
        <dbReference type="Proteomes" id="UP000199208"/>
    </source>
</evidence>
<evidence type="ECO:0000259" key="15">
    <source>
        <dbReference type="SMART" id="SM01230"/>
    </source>
</evidence>
<evidence type="ECO:0000256" key="1">
    <source>
        <dbReference type="ARBA" id="ARBA00009897"/>
    </source>
</evidence>
<feature type="binding site" evidence="10">
    <location>
        <position position="366"/>
    </location>
    <ligand>
        <name>L-glutamate</name>
        <dbReference type="ChEBI" id="CHEBI:29985"/>
    </ligand>
</feature>
<evidence type="ECO:0000256" key="12">
    <source>
        <dbReference type="PIRSR" id="PIRSR604809-3"/>
    </source>
</evidence>
<feature type="binding site" evidence="12">
    <location>
        <position position="217"/>
    </location>
    <ligand>
        <name>Mg(2+)</name>
        <dbReference type="ChEBI" id="CHEBI:18420"/>
        <label>1</label>
    </ligand>
</feature>
<dbReference type="NCBIfam" id="TIGR00653">
    <property type="entry name" value="GlnA"/>
    <property type="match status" value="1"/>
</dbReference>
<dbReference type="SUPFAM" id="SSF54368">
    <property type="entry name" value="Glutamine synthetase, N-terminal domain"/>
    <property type="match status" value="1"/>
</dbReference>
<comment type="similarity">
    <text evidence="1 14">Belongs to the glutamine synthetase family.</text>
</comment>
<dbReference type="Gene3D" id="3.10.20.70">
    <property type="entry name" value="Glutamine synthetase, N-terminal domain"/>
    <property type="match status" value="1"/>
</dbReference>
<name>A0A1G5RTM3_9FIRM</name>
<dbReference type="Gene3D" id="3.30.590.10">
    <property type="entry name" value="Glutamine synthetase/guanido kinase, catalytic domain"/>
    <property type="match status" value="1"/>
</dbReference>
<feature type="binding site" evidence="10">
    <location>
        <position position="345"/>
    </location>
    <ligand>
        <name>L-glutamate</name>
        <dbReference type="ChEBI" id="CHEBI:29985"/>
    </ligand>
</feature>
<dbReference type="InterPro" id="IPR036651">
    <property type="entry name" value="Gln_synt_N_sf"/>
</dbReference>
<proteinExistence type="inferred from homology"/>
<dbReference type="GO" id="GO:0006542">
    <property type="term" value="P:glutamine biosynthetic process"/>
    <property type="evidence" value="ECO:0007669"/>
    <property type="project" value="InterPro"/>
</dbReference>
<dbReference type="GO" id="GO:0005737">
    <property type="term" value="C:cytoplasm"/>
    <property type="evidence" value="ECO:0007669"/>
    <property type="project" value="TreeGrafter"/>
</dbReference>
<dbReference type="InterPro" id="IPR008146">
    <property type="entry name" value="Gln_synth_cat_dom"/>
</dbReference>
<sequence length="479" mass="54123">MRPFQTAEDVLAYISEADIQIVDFKVIDMKGRWHHLSIPSERFGPSVLTSGIGFDGSSYGFLTVEKSDMVFIPDLSTAFVDPFTDEKTLVFLANIFRLKDGQRLRFEDDPRFLAEKAETYLKAQGICDRALFGPEFEFYVLNHISYRTDTHHMEVRIDADQADWNTGDTTYRNLGAKVPPHGGYHVDLPMDSSYNFRSNTVRLLETHGVPVKYHHSENGGPGQVEIEVEFATLREMADRTMKLKYLLKNNAHLFGLTTTFMPKPFWNEAGSGMHIHMHFFDGDRPLFFDPDGYSQLSDTALYAIGGILKHAAALMPFTNPSTNSYKRLVPGYEAPVSICYGTANRSAVIRIPGYATEPHNKRFELRSPDATSNPYLAFTAMLMAAIDGIENKIDPVAAGFGPFDVNLYKLPEEERGKVKGLPATLLEACQALEADKDFLMKGGVFSEVLIRNQIERLTKEHYQISALPHPEEFRLYYEL</sequence>
<dbReference type="PROSITE" id="PS00180">
    <property type="entry name" value="GLNA_1"/>
    <property type="match status" value="1"/>
</dbReference>
<keyword evidence="12" id="KW-0460">Magnesium</keyword>
<dbReference type="GO" id="GO:0004356">
    <property type="term" value="F:glutamine synthetase activity"/>
    <property type="evidence" value="ECO:0007669"/>
    <property type="project" value="UniProtKB-EC"/>
</dbReference>
<dbReference type="InterPro" id="IPR027302">
    <property type="entry name" value="Gln_synth_N_conserv_site"/>
</dbReference>
<keyword evidence="12" id="KW-0479">Metal-binding</keyword>
<dbReference type="SMART" id="SM01230">
    <property type="entry name" value="Gln-synt_C"/>
    <property type="match status" value="1"/>
</dbReference>
<keyword evidence="17" id="KW-1185">Reference proteome</keyword>
<dbReference type="STRING" id="1120920.SAMN03080599_00735"/>
<dbReference type="Pfam" id="PF03951">
    <property type="entry name" value="Gln-synt_N"/>
    <property type="match status" value="1"/>
</dbReference>
<dbReference type="GO" id="GO:0016020">
    <property type="term" value="C:membrane"/>
    <property type="evidence" value="ECO:0007669"/>
    <property type="project" value="TreeGrafter"/>
</dbReference>
<feature type="binding site" evidence="12">
    <location>
        <position position="135"/>
    </location>
    <ligand>
        <name>Mg(2+)</name>
        <dbReference type="ChEBI" id="CHEBI:18420"/>
        <label>2</label>
    </ligand>
</feature>
<dbReference type="PANTHER" id="PTHR43407:SF1">
    <property type="entry name" value="LENGSIN"/>
    <property type="match status" value="1"/>
</dbReference>
<gene>
    <name evidence="16" type="ORF">SAMN03080599_00735</name>
</gene>
<feature type="binding site" evidence="11">
    <location>
        <position position="345"/>
    </location>
    <ligand>
        <name>ATP</name>
        <dbReference type="ChEBI" id="CHEBI:30616"/>
    </ligand>
</feature>
<feature type="binding site" evidence="10">
    <location>
        <position position="333"/>
    </location>
    <ligand>
        <name>L-glutamate</name>
        <dbReference type="ChEBI" id="CHEBI:29985"/>
    </ligand>
</feature>
<keyword evidence="4" id="KW-0436">Ligase</keyword>
<feature type="domain" description="GS catalytic" evidence="15">
    <location>
        <begin position="107"/>
        <end position="385"/>
    </location>
</feature>
<evidence type="ECO:0000256" key="2">
    <source>
        <dbReference type="ARBA" id="ARBA00012937"/>
    </source>
</evidence>
<keyword evidence="6 11" id="KW-0067">ATP-binding</keyword>
<dbReference type="GO" id="GO:0046872">
    <property type="term" value="F:metal ion binding"/>
    <property type="evidence" value="ECO:0007669"/>
    <property type="project" value="UniProtKB-KW"/>
</dbReference>
<dbReference type="PANTHER" id="PTHR43407">
    <property type="entry name" value="GLUTAMINE SYNTHETASE"/>
    <property type="match status" value="1"/>
</dbReference>
<evidence type="ECO:0000256" key="9">
    <source>
        <dbReference type="ARBA" id="ARBA00049436"/>
    </source>
</evidence>
<dbReference type="EC" id="6.3.1.2" evidence="2"/>
<dbReference type="Proteomes" id="UP000199208">
    <property type="component" value="Unassembled WGS sequence"/>
</dbReference>
<keyword evidence="5 11" id="KW-0547">Nucleotide-binding</keyword>
<evidence type="ECO:0000256" key="3">
    <source>
        <dbReference type="ARBA" id="ARBA00021364"/>
    </source>
</evidence>
<feature type="modified residue" description="O-AMP-tyrosine" evidence="13">
    <location>
        <position position="408"/>
    </location>
</feature>
<dbReference type="SUPFAM" id="SSF55931">
    <property type="entry name" value="Glutamine synthetase/guanido kinase"/>
    <property type="match status" value="1"/>
</dbReference>
<dbReference type="InterPro" id="IPR004809">
    <property type="entry name" value="Gln_synth_I"/>
</dbReference>
<keyword evidence="13" id="KW-0597">Phosphoprotein</keyword>
<dbReference type="GO" id="GO:0019740">
    <property type="term" value="P:nitrogen utilization"/>
    <property type="evidence" value="ECO:0007669"/>
    <property type="project" value="TreeGrafter"/>
</dbReference>
<dbReference type="InterPro" id="IPR014746">
    <property type="entry name" value="Gln_synth/guanido_kin_cat_dom"/>
</dbReference>
<feature type="binding site" evidence="12">
    <location>
        <position position="225"/>
    </location>
    <ligand>
        <name>Mg(2+)</name>
        <dbReference type="ChEBI" id="CHEBI:18420"/>
        <label>1</label>
    </ligand>
</feature>
<feature type="binding site" evidence="12">
    <location>
        <position position="364"/>
    </location>
    <ligand>
        <name>Mg(2+)</name>
        <dbReference type="ChEBI" id="CHEBI:18420"/>
        <label>1</label>
    </ligand>
</feature>
<comment type="catalytic activity">
    <reaction evidence="9">
        <text>L-glutamate + NH4(+) + ATP = L-glutamine + ADP + phosphate + H(+)</text>
        <dbReference type="Rhea" id="RHEA:16169"/>
        <dbReference type="ChEBI" id="CHEBI:15378"/>
        <dbReference type="ChEBI" id="CHEBI:28938"/>
        <dbReference type="ChEBI" id="CHEBI:29985"/>
        <dbReference type="ChEBI" id="CHEBI:30616"/>
        <dbReference type="ChEBI" id="CHEBI:43474"/>
        <dbReference type="ChEBI" id="CHEBI:58359"/>
        <dbReference type="ChEBI" id="CHEBI:456216"/>
        <dbReference type="EC" id="6.3.1.2"/>
    </reaction>
</comment>
<evidence type="ECO:0000256" key="11">
    <source>
        <dbReference type="PIRSR" id="PIRSR604809-2"/>
    </source>
</evidence>